<protein>
    <submittedName>
        <fullName evidence="2">Uncharacterized protein</fullName>
    </submittedName>
</protein>
<dbReference type="EMBL" id="JABSTU010000011">
    <property type="protein sequence ID" value="KAH8009984.1"/>
    <property type="molecule type" value="Genomic_DNA"/>
</dbReference>
<accession>A0A9J6D7F4</accession>
<organism evidence="2 3">
    <name type="scientific">Rhipicephalus microplus</name>
    <name type="common">Cattle tick</name>
    <name type="synonym">Boophilus microplus</name>
    <dbReference type="NCBI Taxonomy" id="6941"/>
    <lineage>
        <taxon>Eukaryota</taxon>
        <taxon>Metazoa</taxon>
        <taxon>Ecdysozoa</taxon>
        <taxon>Arthropoda</taxon>
        <taxon>Chelicerata</taxon>
        <taxon>Arachnida</taxon>
        <taxon>Acari</taxon>
        <taxon>Parasitiformes</taxon>
        <taxon>Ixodida</taxon>
        <taxon>Ixodoidea</taxon>
        <taxon>Ixodidae</taxon>
        <taxon>Rhipicephalinae</taxon>
        <taxon>Rhipicephalus</taxon>
        <taxon>Boophilus</taxon>
    </lineage>
</organism>
<dbReference type="AlphaFoldDB" id="A0A9J6D7F4"/>
<gene>
    <name evidence="2" type="ORF">HPB51_023439</name>
</gene>
<dbReference type="PANTHER" id="PTHR21301">
    <property type="entry name" value="REVERSE TRANSCRIPTASE"/>
    <property type="match status" value="1"/>
</dbReference>
<keyword evidence="1" id="KW-0175">Coiled coil</keyword>
<reference evidence="2" key="1">
    <citation type="journal article" date="2020" name="Cell">
        <title>Large-Scale Comparative Analyses of Tick Genomes Elucidate Their Genetic Diversity and Vector Capacities.</title>
        <authorList>
            <consortium name="Tick Genome and Microbiome Consortium (TIGMIC)"/>
            <person name="Jia N."/>
            <person name="Wang J."/>
            <person name="Shi W."/>
            <person name="Du L."/>
            <person name="Sun Y."/>
            <person name="Zhan W."/>
            <person name="Jiang J.F."/>
            <person name="Wang Q."/>
            <person name="Zhang B."/>
            <person name="Ji P."/>
            <person name="Bell-Sakyi L."/>
            <person name="Cui X.M."/>
            <person name="Yuan T.T."/>
            <person name="Jiang B.G."/>
            <person name="Yang W.F."/>
            <person name="Lam T.T."/>
            <person name="Chang Q.C."/>
            <person name="Ding S.J."/>
            <person name="Wang X.J."/>
            <person name="Zhu J.G."/>
            <person name="Ruan X.D."/>
            <person name="Zhao L."/>
            <person name="Wei J.T."/>
            <person name="Ye R.Z."/>
            <person name="Que T.C."/>
            <person name="Du C.H."/>
            <person name="Zhou Y.H."/>
            <person name="Cheng J.X."/>
            <person name="Dai P.F."/>
            <person name="Guo W.B."/>
            <person name="Han X.H."/>
            <person name="Huang E.J."/>
            <person name="Li L.F."/>
            <person name="Wei W."/>
            <person name="Gao Y.C."/>
            <person name="Liu J.Z."/>
            <person name="Shao H.Z."/>
            <person name="Wang X."/>
            <person name="Wang C.C."/>
            <person name="Yang T.C."/>
            <person name="Huo Q.B."/>
            <person name="Li W."/>
            <person name="Chen H.Y."/>
            <person name="Chen S.E."/>
            <person name="Zhou L.G."/>
            <person name="Ni X.B."/>
            <person name="Tian J.H."/>
            <person name="Sheng Y."/>
            <person name="Liu T."/>
            <person name="Pan Y.S."/>
            <person name="Xia L.Y."/>
            <person name="Li J."/>
            <person name="Zhao F."/>
            <person name="Cao W.C."/>
        </authorList>
    </citation>
    <scope>NUCLEOTIDE SEQUENCE</scope>
    <source>
        <strain evidence="2">Rmic-2018</strain>
    </source>
</reference>
<proteinExistence type="predicted"/>
<evidence type="ECO:0000256" key="1">
    <source>
        <dbReference type="SAM" id="Coils"/>
    </source>
</evidence>
<dbReference type="Proteomes" id="UP000821866">
    <property type="component" value="Chromosome 9"/>
</dbReference>
<sequence length="492" mass="55418">MVPVLVAAGDVPLDTLAEMADRVADYSRAHSLNAVTTPPPATAADPALESIENRLDALVRCLDDFVLRIVDRHPGSREEAQWEKTLHDASLQLMQIIIQHSERKSSNIKEKEYSLRRQSDLNHEDNNDLEEYENQITAAAKERKRRKLYRDGVTETITTHAPTPATPTDINRDVKAAPPIVNNLSSAQLSATKIRLLSKGLAFCPASRTFNEFQLYQGLDNFARNMHLREYFHDHEPSRTVVPGSPGKTCSPPEQPDTYQDMYISALQKDIISACSKTKRYKNSLSSKERKSQELLNRGADLVINPADKGGLIVISDKSEYLREGYRPLGNKNFYTQLEEDHTKLIESKIIYELHMLRKNGKTTVDMFKALQPIRPAPGRFYFLPKIHKKNNPSPPIVPSNSTVTERMSSALDFIIKEIVPTITSYNKDIKHFLREITGLEVPNNCILVTMNVVSFYMNITKSDGIDAAVTAFKKASMPVALDEDTLSNLLR</sequence>
<evidence type="ECO:0000313" key="2">
    <source>
        <dbReference type="EMBL" id="KAH8009984.1"/>
    </source>
</evidence>
<dbReference type="PANTHER" id="PTHR21301:SF10">
    <property type="entry name" value="REVERSE TRANSCRIPTASE DOMAIN-CONTAINING PROTEIN"/>
    <property type="match status" value="1"/>
</dbReference>
<evidence type="ECO:0000313" key="3">
    <source>
        <dbReference type="Proteomes" id="UP000821866"/>
    </source>
</evidence>
<keyword evidence="3" id="KW-1185">Reference proteome</keyword>
<reference evidence="2" key="2">
    <citation type="submission" date="2021-09" db="EMBL/GenBank/DDBJ databases">
        <authorList>
            <person name="Jia N."/>
            <person name="Wang J."/>
            <person name="Shi W."/>
            <person name="Du L."/>
            <person name="Sun Y."/>
            <person name="Zhan W."/>
            <person name="Jiang J."/>
            <person name="Wang Q."/>
            <person name="Zhang B."/>
            <person name="Ji P."/>
            <person name="Sakyi L.B."/>
            <person name="Cui X."/>
            <person name="Yuan T."/>
            <person name="Jiang B."/>
            <person name="Yang W."/>
            <person name="Lam T.T.-Y."/>
            <person name="Chang Q."/>
            <person name="Ding S."/>
            <person name="Wang X."/>
            <person name="Zhu J."/>
            <person name="Ruan X."/>
            <person name="Zhao L."/>
            <person name="Wei J."/>
            <person name="Que T."/>
            <person name="Du C."/>
            <person name="Cheng J."/>
            <person name="Dai P."/>
            <person name="Han X."/>
            <person name="Huang E."/>
            <person name="Gao Y."/>
            <person name="Liu J."/>
            <person name="Shao H."/>
            <person name="Ye R."/>
            <person name="Li L."/>
            <person name="Wei W."/>
            <person name="Wang X."/>
            <person name="Wang C."/>
            <person name="Huo Q."/>
            <person name="Li W."/>
            <person name="Guo W."/>
            <person name="Chen H."/>
            <person name="Chen S."/>
            <person name="Zhou L."/>
            <person name="Zhou L."/>
            <person name="Ni X."/>
            <person name="Tian J."/>
            <person name="Zhou Y."/>
            <person name="Sheng Y."/>
            <person name="Liu T."/>
            <person name="Pan Y."/>
            <person name="Xia L."/>
            <person name="Li J."/>
            <person name="Zhao F."/>
            <person name="Cao W."/>
        </authorList>
    </citation>
    <scope>NUCLEOTIDE SEQUENCE</scope>
    <source>
        <strain evidence="2">Rmic-2018</strain>
        <tissue evidence="2">Larvae</tissue>
    </source>
</reference>
<feature type="coiled-coil region" evidence="1">
    <location>
        <begin position="115"/>
        <end position="142"/>
    </location>
</feature>
<name>A0A9J6D7F4_RHIMP</name>
<comment type="caution">
    <text evidence="2">The sequence shown here is derived from an EMBL/GenBank/DDBJ whole genome shotgun (WGS) entry which is preliminary data.</text>
</comment>